<dbReference type="KEGG" id="dwd:DSCW_52400"/>
<keyword evidence="4" id="KW-0411">Iron-sulfur</keyword>
<comment type="similarity">
    <text evidence="1">Belongs to the FldB/FldC dehydratase alpha/beta subunit family.</text>
</comment>
<organism evidence="5 6">
    <name type="scientific">Desulfosarcina widdelii</name>
    <dbReference type="NCBI Taxonomy" id="947919"/>
    <lineage>
        <taxon>Bacteria</taxon>
        <taxon>Pseudomonadati</taxon>
        <taxon>Thermodesulfobacteriota</taxon>
        <taxon>Desulfobacteria</taxon>
        <taxon>Desulfobacterales</taxon>
        <taxon>Desulfosarcinaceae</taxon>
        <taxon>Desulfosarcina</taxon>
    </lineage>
</organism>
<dbReference type="PANTHER" id="PTHR30548">
    <property type="entry name" value="2-HYDROXYGLUTARYL-COA DEHYDRATASE, D-COMPONENT-RELATED"/>
    <property type="match status" value="1"/>
</dbReference>
<keyword evidence="2" id="KW-0479">Metal-binding</keyword>
<sequence>MTGIKKYPTKQFDCWGLAKELRMDIYRKLGQKATGEKDWLVVSGGTEGLIGLPAGLGEDYVPFGGEPYGASTGALGKSVEMMGYCEKKGYARDLCGYCRNYLGSTFGDSYTFGGKYPHPDLYFQLHFCDTHGKWYQPAAEFTDKPYFVIDIGAMYRWPKWNESEERKKYKFDYLLKQMHDSIDWMTEKTGREYNDELLGDAVYNEIMCTSKWAKCCELNKNIPAPMDEKSMFAFYVIHVLRRHTKEALQFFDILYDELTDRIDKGIAGVEYERFRMIHNSQPPWHSLDIFRYMEKFGVACVGSQYDFMLSGGWDYYYDEKDVPHIKAAEPPSDLKEQIKTRDGALRALTAWLLDYGIQGRSFRFPMIERRNIDSVIARDWNCQGAMMHLNRGCEGWAVGQLEVRRCLVENGFPVLSYEGNVADPREFDRGKTYARIDSFMEANQLKKLVD</sequence>
<protein>
    <recommendedName>
        <fullName evidence="7">Benzoyl-CoA reductase, bzd-type, subunit O</fullName>
    </recommendedName>
</protein>
<keyword evidence="6" id="KW-1185">Reference proteome</keyword>
<dbReference type="RefSeq" id="WP_155306527.1">
    <property type="nucleotide sequence ID" value="NZ_AP021875.1"/>
</dbReference>
<dbReference type="EMBL" id="AP021875">
    <property type="protein sequence ID" value="BBO77823.1"/>
    <property type="molecule type" value="Genomic_DNA"/>
</dbReference>
<dbReference type="Gene3D" id="3.40.50.11900">
    <property type="match status" value="1"/>
</dbReference>
<dbReference type="Pfam" id="PF06050">
    <property type="entry name" value="HGD-D"/>
    <property type="match status" value="1"/>
</dbReference>
<dbReference type="GO" id="GO:0046872">
    <property type="term" value="F:metal ion binding"/>
    <property type="evidence" value="ECO:0007669"/>
    <property type="project" value="UniProtKB-KW"/>
</dbReference>
<dbReference type="InterPro" id="IPR010327">
    <property type="entry name" value="FldB/FldC_alpha/beta"/>
</dbReference>
<dbReference type="Proteomes" id="UP000427769">
    <property type="component" value="Chromosome"/>
</dbReference>
<keyword evidence="3" id="KW-0408">Iron</keyword>
<evidence type="ECO:0000313" key="5">
    <source>
        <dbReference type="EMBL" id="BBO77823.1"/>
    </source>
</evidence>
<dbReference type="OrthoDB" id="9810278at2"/>
<accession>A0A5K7ZDN9</accession>
<evidence type="ECO:0000256" key="3">
    <source>
        <dbReference type="ARBA" id="ARBA00023004"/>
    </source>
</evidence>
<dbReference type="AlphaFoldDB" id="A0A5K7ZDN9"/>
<evidence type="ECO:0008006" key="7">
    <source>
        <dbReference type="Google" id="ProtNLM"/>
    </source>
</evidence>
<gene>
    <name evidence="5" type="ORF">DSCW_52400</name>
</gene>
<dbReference type="PANTHER" id="PTHR30548:SF4">
    <property type="entry name" value="SUBUNIT OF OXYGEN-SENSITIVE 2-HYDROXYISOCAPROYL-COA DEHYDRATASE"/>
    <property type="match status" value="1"/>
</dbReference>
<evidence type="ECO:0000256" key="4">
    <source>
        <dbReference type="ARBA" id="ARBA00023014"/>
    </source>
</evidence>
<name>A0A5K7ZDN9_9BACT</name>
<evidence type="ECO:0000313" key="6">
    <source>
        <dbReference type="Proteomes" id="UP000427769"/>
    </source>
</evidence>
<evidence type="ECO:0000256" key="2">
    <source>
        <dbReference type="ARBA" id="ARBA00022723"/>
    </source>
</evidence>
<reference evidence="5 6" key="1">
    <citation type="submission" date="2019-11" db="EMBL/GenBank/DDBJ databases">
        <title>Comparative genomics of hydrocarbon-degrading Desulfosarcina strains.</title>
        <authorList>
            <person name="Watanabe M."/>
            <person name="Kojima H."/>
            <person name="Fukui M."/>
        </authorList>
    </citation>
    <scope>NUCLEOTIDE SEQUENCE [LARGE SCALE GENOMIC DNA]</scope>
    <source>
        <strain evidence="5 6">PP31</strain>
    </source>
</reference>
<dbReference type="GO" id="GO:0051536">
    <property type="term" value="F:iron-sulfur cluster binding"/>
    <property type="evidence" value="ECO:0007669"/>
    <property type="project" value="UniProtKB-KW"/>
</dbReference>
<proteinExistence type="inferred from homology"/>
<evidence type="ECO:0000256" key="1">
    <source>
        <dbReference type="ARBA" id="ARBA00005806"/>
    </source>
</evidence>